<comment type="subcellular location">
    <subcellularLocation>
        <location evidence="1">Cell membrane</location>
        <topology evidence="1">Multi-pass membrane protein</topology>
    </subcellularLocation>
</comment>
<feature type="transmembrane region" description="Helical" evidence="8">
    <location>
        <begin position="123"/>
        <end position="142"/>
    </location>
</feature>
<feature type="transmembrane region" description="Helical" evidence="8">
    <location>
        <begin position="304"/>
        <end position="324"/>
    </location>
</feature>
<feature type="transmembrane region" description="Helical" evidence="8">
    <location>
        <begin position="207"/>
        <end position="225"/>
    </location>
</feature>
<feature type="transmembrane region" description="Helical" evidence="8">
    <location>
        <begin position="231"/>
        <end position="249"/>
    </location>
</feature>
<dbReference type="CDD" id="cd06853">
    <property type="entry name" value="GT_WecA_like"/>
    <property type="match status" value="1"/>
</dbReference>
<evidence type="ECO:0000256" key="6">
    <source>
        <dbReference type="ARBA" id="ARBA00023136"/>
    </source>
</evidence>
<dbReference type="Pfam" id="PF00953">
    <property type="entry name" value="Glycos_transf_4"/>
    <property type="match status" value="1"/>
</dbReference>
<feature type="transmembrane region" description="Helical" evidence="8">
    <location>
        <begin position="149"/>
        <end position="169"/>
    </location>
</feature>
<proteinExistence type="predicted"/>
<dbReference type="GO" id="GO:0046872">
    <property type="term" value="F:metal ion binding"/>
    <property type="evidence" value="ECO:0007669"/>
    <property type="project" value="UniProtKB-KW"/>
</dbReference>
<dbReference type="InterPro" id="IPR000715">
    <property type="entry name" value="Glycosyl_transferase_4"/>
</dbReference>
<feature type="binding site" evidence="7">
    <location>
        <position position="144"/>
    </location>
    <ligand>
        <name>Mg(2+)</name>
        <dbReference type="ChEBI" id="CHEBI:18420"/>
    </ligand>
</feature>
<feature type="transmembrane region" description="Helical" evidence="8">
    <location>
        <begin position="175"/>
        <end position="195"/>
    </location>
</feature>
<dbReference type="AlphaFoldDB" id="A0A6S6T7L8"/>
<dbReference type="GO" id="GO:0005886">
    <property type="term" value="C:plasma membrane"/>
    <property type="evidence" value="ECO:0007669"/>
    <property type="project" value="UniProtKB-SubCell"/>
</dbReference>
<feature type="transmembrane region" description="Helical" evidence="8">
    <location>
        <begin position="5"/>
        <end position="24"/>
    </location>
</feature>
<dbReference type="EC" id="2.7.8.-" evidence="9"/>
<dbReference type="PANTHER" id="PTHR22926:SF3">
    <property type="entry name" value="UNDECAPRENYL-PHOSPHATE ALPHA-N-ACETYLGLUCOSAMINYL 1-PHOSPHATE TRANSFERASE"/>
    <property type="match status" value="1"/>
</dbReference>
<evidence type="ECO:0000256" key="2">
    <source>
        <dbReference type="ARBA" id="ARBA00022475"/>
    </source>
</evidence>
<reference evidence="9" key="1">
    <citation type="submission" date="2020-01" db="EMBL/GenBank/DDBJ databases">
        <authorList>
            <person name="Meier V. D."/>
            <person name="Meier V D."/>
        </authorList>
    </citation>
    <scope>NUCLEOTIDE SEQUENCE</scope>
    <source>
        <strain evidence="9">HLG_WM_MAG_01</strain>
    </source>
</reference>
<dbReference type="GO" id="GO:0009103">
    <property type="term" value="P:lipopolysaccharide biosynthetic process"/>
    <property type="evidence" value="ECO:0007669"/>
    <property type="project" value="TreeGrafter"/>
</dbReference>
<keyword evidence="7" id="KW-0460">Magnesium</keyword>
<accession>A0A6S6T7L8</accession>
<feature type="transmembrane region" description="Helical" evidence="8">
    <location>
        <begin position="96"/>
        <end position="117"/>
    </location>
</feature>
<evidence type="ECO:0000256" key="5">
    <source>
        <dbReference type="ARBA" id="ARBA00022989"/>
    </source>
</evidence>
<keyword evidence="3 9" id="KW-0808">Transferase</keyword>
<evidence type="ECO:0000256" key="4">
    <source>
        <dbReference type="ARBA" id="ARBA00022692"/>
    </source>
</evidence>
<protein>
    <submittedName>
        <fullName evidence="9">Undecaprenyl-phosphate N-acetylglucosaminyl 1-phosphate transferase (EC)</fullName>
        <ecNumber evidence="9">2.7.8.-</ecNumber>
    </submittedName>
</protein>
<name>A0A6S6T7L8_9BACT</name>
<keyword evidence="7" id="KW-0479">Metal-binding</keyword>
<evidence type="ECO:0000256" key="8">
    <source>
        <dbReference type="SAM" id="Phobius"/>
    </source>
</evidence>
<dbReference type="GO" id="GO:0044038">
    <property type="term" value="P:cell wall macromolecule biosynthetic process"/>
    <property type="evidence" value="ECO:0007669"/>
    <property type="project" value="TreeGrafter"/>
</dbReference>
<dbReference type="GO" id="GO:0016780">
    <property type="term" value="F:phosphotransferase activity, for other substituted phosphate groups"/>
    <property type="evidence" value="ECO:0007669"/>
    <property type="project" value="InterPro"/>
</dbReference>
<evidence type="ECO:0000256" key="1">
    <source>
        <dbReference type="ARBA" id="ARBA00004651"/>
    </source>
</evidence>
<feature type="binding site" evidence="7">
    <location>
        <position position="204"/>
    </location>
    <ligand>
        <name>Mg(2+)</name>
        <dbReference type="ChEBI" id="CHEBI:18420"/>
    </ligand>
</feature>
<feature type="transmembrane region" description="Helical" evidence="8">
    <location>
        <begin position="280"/>
        <end position="298"/>
    </location>
</feature>
<evidence type="ECO:0000256" key="3">
    <source>
        <dbReference type="ARBA" id="ARBA00022679"/>
    </source>
</evidence>
<evidence type="ECO:0000256" key="7">
    <source>
        <dbReference type="PIRSR" id="PIRSR600715-1"/>
    </source>
</evidence>
<gene>
    <name evidence="9" type="ORF">HELGO_WM285</name>
</gene>
<keyword evidence="4 8" id="KW-0812">Transmembrane</keyword>
<sequence length="333" mass="37211">MTSFFFYAFSISVFITLAVIYFTHRYSLFMDKHDTNKPQNFHTSETPRAGGIGIISGMGLLLVSAFGLKLIPSILFAFLSGIFEDFHNSLSPKLRLFLQFIAALMAVWLTDAVVTYLGLGIHLPYWLGVLFSLFAIVGMMNAINIIDGFNGLASGVILVILSSFALISYEHNNTEMLQIISIVAGSVLGFFVLNFPKGKIFLGDGGAYMLGFVVAVIGIFLASKYENVSPWYILSIFIYPVWEVLFSIIRKISIGLSPMQPDSFHFHMLVHRQITKNNPLTALFIVLGILPFSIASTLHSNNSFYNIKISIAFIVCYVLLYAYLRHKEDKFTA</sequence>
<organism evidence="9">
    <name type="scientific">uncultured Sulfurovum sp</name>
    <dbReference type="NCBI Taxonomy" id="269237"/>
    <lineage>
        <taxon>Bacteria</taxon>
        <taxon>Pseudomonadati</taxon>
        <taxon>Campylobacterota</taxon>
        <taxon>Epsilonproteobacteria</taxon>
        <taxon>Campylobacterales</taxon>
        <taxon>Sulfurovaceae</taxon>
        <taxon>Sulfurovum</taxon>
        <taxon>environmental samples</taxon>
    </lineage>
</organism>
<dbReference type="GO" id="GO:0071555">
    <property type="term" value="P:cell wall organization"/>
    <property type="evidence" value="ECO:0007669"/>
    <property type="project" value="TreeGrafter"/>
</dbReference>
<dbReference type="PANTHER" id="PTHR22926">
    <property type="entry name" value="PHOSPHO-N-ACETYLMURAMOYL-PENTAPEPTIDE-TRANSFERASE"/>
    <property type="match status" value="1"/>
</dbReference>
<keyword evidence="5 8" id="KW-1133">Transmembrane helix</keyword>
<evidence type="ECO:0000313" key="9">
    <source>
        <dbReference type="EMBL" id="CAA6812425.1"/>
    </source>
</evidence>
<keyword evidence="2" id="KW-1003">Cell membrane</keyword>
<keyword evidence="6 8" id="KW-0472">Membrane</keyword>
<comment type="cofactor">
    <cofactor evidence="7">
        <name>Mg(2+)</name>
        <dbReference type="ChEBI" id="CHEBI:18420"/>
    </cofactor>
</comment>
<dbReference type="EMBL" id="CACVAS010000058">
    <property type="protein sequence ID" value="CAA6812425.1"/>
    <property type="molecule type" value="Genomic_DNA"/>
</dbReference>
<feature type="transmembrane region" description="Helical" evidence="8">
    <location>
        <begin position="51"/>
        <end position="84"/>
    </location>
</feature>